<reference evidence="2 3" key="1">
    <citation type="submission" date="2019-03" db="EMBL/GenBank/DDBJ databases">
        <title>Draft genome sequence of Xylaria hypoxylon DSM 108379, a ubiquitous saprotrophic-parasitic fungi on hardwood.</title>
        <authorList>
            <person name="Buettner E."/>
            <person name="Leonhardt S."/>
            <person name="Gebauer A.M."/>
            <person name="Liers C."/>
            <person name="Hofrichter M."/>
            <person name="Kellner H."/>
        </authorList>
    </citation>
    <scope>NUCLEOTIDE SEQUENCE [LARGE SCALE GENOMIC DNA]</scope>
    <source>
        <strain evidence="2 3">DSM 108379</strain>
    </source>
</reference>
<name>A0A4Z0Y6U1_9PEZI</name>
<sequence>MPADQSITTTRPEPGTAKHYSEINNTGDNPDDQGKGRKERKKGEKRKDDDKKEEKEEKRKDDKRKEKKRDSFFFPK</sequence>
<evidence type="ECO:0000313" key="2">
    <source>
        <dbReference type="EMBL" id="TGJ79769.1"/>
    </source>
</evidence>
<evidence type="ECO:0000256" key="1">
    <source>
        <dbReference type="SAM" id="MobiDB-lite"/>
    </source>
</evidence>
<keyword evidence="3" id="KW-1185">Reference proteome</keyword>
<dbReference type="Proteomes" id="UP000297716">
    <property type="component" value="Unassembled WGS sequence"/>
</dbReference>
<comment type="caution">
    <text evidence="2">The sequence shown here is derived from an EMBL/GenBank/DDBJ whole genome shotgun (WGS) entry which is preliminary data.</text>
</comment>
<feature type="region of interest" description="Disordered" evidence="1">
    <location>
        <begin position="1"/>
        <end position="76"/>
    </location>
</feature>
<organism evidence="2 3">
    <name type="scientific">Xylaria hypoxylon</name>
    <dbReference type="NCBI Taxonomy" id="37992"/>
    <lineage>
        <taxon>Eukaryota</taxon>
        <taxon>Fungi</taxon>
        <taxon>Dikarya</taxon>
        <taxon>Ascomycota</taxon>
        <taxon>Pezizomycotina</taxon>
        <taxon>Sordariomycetes</taxon>
        <taxon>Xylariomycetidae</taxon>
        <taxon>Xylariales</taxon>
        <taxon>Xylariaceae</taxon>
        <taxon>Xylaria</taxon>
    </lineage>
</organism>
<evidence type="ECO:0000313" key="3">
    <source>
        <dbReference type="Proteomes" id="UP000297716"/>
    </source>
</evidence>
<feature type="compositionally biased region" description="Polar residues" evidence="1">
    <location>
        <begin position="1"/>
        <end position="11"/>
    </location>
</feature>
<feature type="compositionally biased region" description="Basic and acidic residues" evidence="1">
    <location>
        <begin position="32"/>
        <end position="76"/>
    </location>
</feature>
<proteinExistence type="predicted"/>
<dbReference type="AlphaFoldDB" id="A0A4Z0Y6U1"/>
<gene>
    <name evidence="2" type="ORF">E0Z10_g8995</name>
</gene>
<protein>
    <submittedName>
        <fullName evidence="2">Uncharacterized protein</fullName>
    </submittedName>
</protein>
<dbReference type="EMBL" id="SKBN01000262">
    <property type="protein sequence ID" value="TGJ79769.1"/>
    <property type="molecule type" value="Genomic_DNA"/>
</dbReference>
<accession>A0A4Z0Y6U1</accession>